<proteinExistence type="predicted"/>
<evidence type="ECO:0000313" key="2">
    <source>
        <dbReference type="Proteomes" id="UP000029227"/>
    </source>
</evidence>
<accession>A0A090QMZ9</accession>
<sequence length="44" mass="4448">MHAVTLLGEKLTITARTAAAINRDLLAGVIVLHGSNCALCMGAG</sequence>
<dbReference type="Proteomes" id="UP000029227">
    <property type="component" value="Unassembled WGS sequence"/>
</dbReference>
<protein>
    <submittedName>
        <fullName evidence="1">Uncharacterized protein</fullName>
    </submittedName>
</protein>
<dbReference type="EMBL" id="BBMN01000001">
    <property type="protein sequence ID" value="GAL03199.1"/>
    <property type="molecule type" value="Genomic_DNA"/>
</dbReference>
<name>A0A090QMZ9_9GAMM</name>
<organism evidence="1 2">
    <name type="scientific">Photobacterium aphoticum</name>
    <dbReference type="NCBI Taxonomy" id="754436"/>
    <lineage>
        <taxon>Bacteria</taxon>
        <taxon>Pseudomonadati</taxon>
        <taxon>Pseudomonadota</taxon>
        <taxon>Gammaproteobacteria</taxon>
        <taxon>Vibrionales</taxon>
        <taxon>Vibrionaceae</taxon>
        <taxon>Photobacterium</taxon>
    </lineage>
</organism>
<evidence type="ECO:0000313" key="1">
    <source>
        <dbReference type="EMBL" id="GAL03199.1"/>
    </source>
</evidence>
<dbReference type="AlphaFoldDB" id="A0A090QMZ9"/>
<comment type="caution">
    <text evidence="1">The sequence shown here is derived from an EMBL/GenBank/DDBJ whole genome shotgun (WGS) entry which is preliminary data.</text>
</comment>
<gene>
    <name evidence="1" type="ORF">JCM19237_6092</name>
</gene>
<reference evidence="1 2" key="1">
    <citation type="journal article" date="2014" name="Genome Announc.">
        <title>Draft Genome Sequences of Two Vibrionaceae Species, Vibrio ponticus C121 and Photobacterium aphoticum C119, Isolated as Coral Reef Microbiota.</title>
        <authorList>
            <person name="Al-saari N."/>
            <person name="Meirelles P.M."/>
            <person name="Mino S."/>
            <person name="Suda W."/>
            <person name="Oshima K."/>
            <person name="Hattori M."/>
            <person name="Ohkuma M."/>
            <person name="Thompson F.L."/>
            <person name="Gomez-Gil B."/>
            <person name="Sawabe T."/>
            <person name="Sawabe T."/>
        </authorList>
    </citation>
    <scope>NUCLEOTIDE SEQUENCE [LARGE SCALE GENOMIC DNA]</scope>
    <source>
        <strain evidence="1 2">JCM 19237</strain>
    </source>
</reference>